<protein>
    <submittedName>
        <fullName evidence="1">Uncharacterized protein</fullName>
    </submittedName>
</protein>
<dbReference type="AlphaFoldDB" id="A0AAV4RF74"/>
<keyword evidence="2" id="KW-1185">Reference proteome</keyword>
<name>A0AAV4RF74_9ARAC</name>
<proteinExistence type="predicted"/>
<reference evidence="1 2" key="1">
    <citation type="submission" date="2021-06" db="EMBL/GenBank/DDBJ databases">
        <title>Caerostris darwini draft genome.</title>
        <authorList>
            <person name="Kono N."/>
            <person name="Arakawa K."/>
        </authorList>
    </citation>
    <scope>NUCLEOTIDE SEQUENCE [LARGE SCALE GENOMIC DNA]</scope>
</reference>
<sequence length="82" mass="9465">MERRRKRRIQDNGDVMLFLGPYGRNSRKGENRNGRSKEEMLAADDINNNTLAEAYGSAIDRREKMNRVRFDGSESARSSEIT</sequence>
<dbReference type="Proteomes" id="UP001054837">
    <property type="component" value="Unassembled WGS sequence"/>
</dbReference>
<evidence type="ECO:0000313" key="2">
    <source>
        <dbReference type="Proteomes" id="UP001054837"/>
    </source>
</evidence>
<gene>
    <name evidence="1" type="ORF">CDAR_394091</name>
</gene>
<evidence type="ECO:0000313" key="1">
    <source>
        <dbReference type="EMBL" id="GIY20325.1"/>
    </source>
</evidence>
<dbReference type="EMBL" id="BPLQ01006153">
    <property type="protein sequence ID" value="GIY20325.1"/>
    <property type="molecule type" value="Genomic_DNA"/>
</dbReference>
<comment type="caution">
    <text evidence="1">The sequence shown here is derived from an EMBL/GenBank/DDBJ whole genome shotgun (WGS) entry which is preliminary data.</text>
</comment>
<organism evidence="1 2">
    <name type="scientific">Caerostris darwini</name>
    <dbReference type="NCBI Taxonomy" id="1538125"/>
    <lineage>
        <taxon>Eukaryota</taxon>
        <taxon>Metazoa</taxon>
        <taxon>Ecdysozoa</taxon>
        <taxon>Arthropoda</taxon>
        <taxon>Chelicerata</taxon>
        <taxon>Arachnida</taxon>
        <taxon>Araneae</taxon>
        <taxon>Araneomorphae</taxon>
        <taxon>Entelegynae</taxon>
        <taxon>Araneoidea</taxon>
        <taxon>Araneidae</taxon>
        <taxon>Caerostris</taxon>
    </lineage>
</organism>
<accession>A0AAV4RF74</accession>